<organism evidence="3 4">
    <name type="scientific">Acropora cervicornis</name>
    <name type="common">Staghorn coral</name>
    <dbReference type="NCBI Taxonomy" id="6130"/>
    <lineage>
        <taxon>Eukaryota</taxon>
        <taxon>Metazoa</taxon>
        <taxon>Cnidaria</taxon>
        <taxon>Anthozoa</taxon>
        <taxon>Hexacorallia</taxon>
        <taxon>Scleractinia</taxon>
        <taxon>Astrocoeniina</taxon>
        <taxon>Acroporidae</taxon>
        <taxon>Acropora</taxon>
    </lineage>
</organism>
<evidence type="ECO:0000259" key="2">
    <source>
        <dbReference type="PROSITE" id="PS50026"/>
    </source>
</evidence>
<proteinExistence type="predicted"/>
<evidence type="ECO:0000313" key="3">
    <source>
        <dbReference type="EMBL" id="KAK2559812.1"/>
    </source>
</evidence>
<dbReference type="InterPro" id="IPR000742">
    <property type="entry name" value="EGF"/>
</dbReference>
<dbReference type="EMBL" id="JARQWQ010000038">
    <property type="protein sequence ID" value="KAK2559812.1"/>
    <property type="molecule type" value="Genomic_DNA"/>
</dbReference>
<keyword evidence="4" id="KW-1185">Reference proteome</keyword>
<gene>
    <name evidence="3" type="ORF">P5673_017361</name>
</gene>
<keyword evidence="1" id="KW-0245">EGF-like domain</keyword>
<reference evidence="3" key="2">
    <citation type="journal article" date="2023" name="Science">
        <title>Genomic signatures of disease resistance in endangered staghorn corals.</title>
        <authorList>
            <person name="Vollmer S.V."/>
            <person name="Selwyn J.D."/>
            <person name="Despard B.A."/>
            <person name="Roesel C.L."/>
        </authorList>
    </citation>
    <scope>NUCLEOTIDE SEQUENCE</scope>
    <source>
        <strain evidence="3">K2</strain>
    </source>
</reference>
<dbReference type="PROSITE" id="PS50026">
    <property type="entry name" value="EGF_3"/>
    <property type="match status" value="1"/>
</dbReference>
<dbReference type="Proteomes" id="UP001249851">
    <property type="component" value="Unassembled WGS sequence"/>
</dbReference>
<dbReference type="PANTHER" id="PTHR21301:SF10">
    <property type="entry name" value="REVERSE TRANSCRIPTASE DOMAIN-CONTAINING PROTEIN"/>
    <property type="match status" value="1"/>
</dbReference>
<evidence type="ECO:0000256" key="1">
    <source>
        <dbReference type="PROSITE-ProRule" id="PRU00076"/>
    </source>
</evidence>
<evidence type="ECO:0000313" key="4">
    <source>
        <dbReference type="Proteomes" id="UP001249851"/>
    </source>
</evidence>
<dbReference type="Gene3D" id="2.10.25.10">
    <property type="entry name" value="Laminin"/>
    <property type="match status" value="1"/>
</dbReference>
<protein>
    <recommendedName>
        <fullName evidence="2">EGF-like domain-containing protein</fullName>
    </recommendedName>
</protein>
<comment type="caution">
    <text evidence="1">Lacks conserved residue(s) required for the propagation of feature annotation.</text>
</comment>
<reference evidence="3" key="1">
    <citation type="journal article" date="2023" name="G3 (Bethesda)">
        <title>Whole genome assembly and annotation of the endangered Caribbean coral Acropora cervicornis.</title>
        <authorList>
            <person name="Selwyn J.D."/>
            <person name="Vollmer S.V."/>
        </authorList>
    </citation>
    <scope>NUCLEOTIDE SEQUENCE</scope>
    <source>
        <strain evidence="3">K2</strain>
    </source>
</reference>
<dbReference type="AlphaFoldDB" id="A0AAD9QEC4"/>
<feature type="domain" description="EGF-like" evidence="2">
    <location>
        <begin position="56"/>
        <end position="93"/>
    </location>
</feature>
<dbReference type="PANTHER" id="PTHR21301">
    <property type="entry name" value="REVERSE TRANSCRIPTASE"/>
    <property type="match status" value="1"/>
</dbReference>
<sequence length="272" mass="31031">MPECSFACLDTPSCFSFNLGAVPDVNDRFPCELLPSDKYNNSDKFVHTRIFHHFSIATPCSSWPCKNRGKCLPLYRENNYKCLCKGFKGKNCEIDDKTIIVKKADKGTTTVIMSREQKIKEGQILLNDLDNYRPLEKQMADETAEKVKQLTTSMLTEGHIDEMTVKWLSQTSNPPRIPDFYTLRKIHKPTLVGRPMISGCDGPTERISCFVDRLIQPIAQQEESYLKDSKDFINFIENTKLPMNTILTSMDVTSLYTNIPQEEGITTVCKAY</sequence>
<dbReference type="SUPFAM" id="SSF57196">
    <property type="entry name" value="EGF/Laminin"/>
    <property type="match status" value="1"/>
</dbReference>
<accession>A0AAD9QEC4</accession>
<dbReference type="CDD" id="cd00054">
    <property type="entry name" value="EGF_CA"/>
    <property type="match status" value="1"/>
</dbReference>
<dbReference type="SMART" id="SM00181">
    <property type="entry name" value="EGF"/>
    <property type="match status" value="1"/>
</dbReference>
<feature type="disulfide bond" evidence="1">
    <location>
        <begin position="65"/>
        <end position="82"/>
    </location>
</feature>
<keyword evidence="1" id="KW-1015">Disulfide bond</keyword>
<name>A0AAD9QEC4_ACRCE</name>
<comment type="caution">
    <text evidence="3">The sequence shown here is derived from an EMBL/GenBank/DDBJ whole genome shotgun (WGS) entry which is preliminary data.</text>
</comment>